<name>A0A7K1TKL1_9BACT</name>
<organism evidence="1 2">
    <name type="scientific">Hymenobacter ginkgonis</name>
    <dbReference type="NCBI Taxonomy" id="2682976"/>
    <lineage>
        <taxon>Bacteria</taxon>
        <taxon>Pseudomonadati</taxon>
        <taxon>Bacteroidota</taxon>
        <taxon>Cytophagia</taxon>
        <taxon>Cytophagales</taxon>
        <taxon>Hymenobacteraceae</taxon>
        <taxon>Hymenobacter</taxon>
    </lineage>
</organism>
<protein>
    <recommendedName>
        <fullName evidence="3">STAS/SEC14 domain-containing protein</fullName>
    </recommendedName>
</protein>
<dbReference type="EMBL" id="WQKZ01000008">
    <property type="protein sequence ID" value="MVN78954.1"/>
    <property type="molecule type" value="Genomic_DNA"/>
</dbReference>
<gene>
    <name evidence="1" type="ORF">GO988_21705</name>
</gene>
<dbReference type="Proteomes" id="UP000441336">
    <property type="component" value="Unassembled WGS sequence"/>
</dbReference>
<comment type="caution">
    <text evidence="1">The sequence shown here is derived from an EMBL/GenBank/DDBJ whole genome shotgun (WGS) entry which is preliminary data.</text>
</comment>
<sequence length="138" mass="15863">MEASTLPIYFANAAATLREHPDGYAIFEYAPGKRQFTEFQAVLTHLSNLLRTKSLYKILGDQRLMVPFTDEERAWVTAYWLDLTRLRPGALYAAVLLANDVFARLSATQLRYDNKEAALTYRLFENRTEAVAWLRQLG</sequence>
<reference evidence="1 2" key="1">
    <citation type="submission" date="2019-12" db="EMBL/GenBank/DDBJ databases">
        <title>Hymenobacter sp. HMF4947 Genome sequencing and assembly.</title>
        <authorList>
            <person name="Kang H."/>
            <person name="Cha I."/>
            <person name="Kim H."/>
            <person name="Joh K."/>
        </authorList>
    </citation>
    <scope>NUCLEOTIDE SEQUENCE [LARGE SCALE GENOMIC DNA]</scope>
    <source>
        <strain evidence="1 2">HMF4947</strain>
    </source>
</reference>
<evidence type="ECO:0000313" key="1">
    <source>
        <dbReference type="EMBL" id="MVN78954.1"/>
    </source>
</evidence>
<dbReference type="RefSeq" id="WP_157569602.1">
    <property type="nucleotide sequence ID" value="NZ_WQKZ01000008.1"/>
</dbReference>
<accession>A0A7K1TKL1</accession>
<keyword evidence="2" id="KW-1185">Reference proteome</keyword>
<dbReference type="AlphaFoldDB" id="A0A7K1TKL1"/>
<proteinExistence type="predicted"/>
<evidence type="ECO:0000313" key="2">
    <source>
        <dbReference type="Proteomes" id="UP000441336"/>
    </source>
</evidence>
<evidence type="ECO:0008006" key="3">
    <source>
        <dbReference type="Google" id="ProtNLM"/>
    </source>
</evidence>